<feature type="transmembrane region" description="Helical" evidence="5">
    <location>
        <begin position="185"/>
        <end position="204"/>
    </location>
</feature>
<evidence type="ECO:0000256" key="1">
    <source>
        <dbReference type="ARBA" id="ARBA00004141"/>
    </source>
</evidence>
<feature type="transmembrane region" description="Helical" evidence="5">
    <location>
        <begin position="358"/>
        <end position="376"/>
    </location>
</feature>
<evidence type="ECO:0000256" key="2">
    <source>
        <dbReference type="ARBA" id="ARBA00022692"/>
    </source>
</evidence>
<keyword evidence="4 5" id="KW-0472">Membrane</keyword>
<dbReference type="Pfam" id="PF07690">
    <property type="entry name" value="MFS_1"/>
    <property type="match status" value="1"/>
</dbReference>
<protein>
    <submittedName>
        <fullName evidence="7">Putative Permease of the major facilitator superfamily</fullName>
    </submittedName>
</protein>
<evidence type="ECO:0000256" key="3">
    <source>
        <dbReference type="ARBA" id="ARBA00022989"/>
    </source>
</evidence>
<feature type="transmembrane region" description="Helical" evidence="5">
    <location>
        <begin position="100"/>
        <end position="122"/>
    </location>
</feature>
<dbReference type="PROSITE" id="PS50850">
    <property type="entry name" value="MFS"/>
    <property type="match status" value="1"/>
</dbReference>
<feature type="transmembrane region" description="Helical" evidence="5">
    <location>
        <begin position="157"/>
        <end position="179"/>
    </location>
</feature>
<gene>
    <name evidence="7" type="ORF">CARN2_2136</name>
</gene>
<evidence type="ECO:0000313" key="7">
    <source>
        <dbReference type="EMBL" id="CBH95865.1"/>
    </source>
</evidence>
<dbReference type="GO" id="GO:0022857">
    <property type="term" value="F:transmembrane transporter activity"/>
    <property type="evidence" value="ECO:0007669"/>
    <property type="project" value="InterPro"/>
</dbReference>
<dbReference type="PANTHER" id="PTHR23501:SF197">
    <property type="entry name" value="COMD"/>
    <property type="match status" value="1"/>
</dbReference>
<feature type="domain" description="Major facilitator superfamily (MFS) profile" evidence="6">
    <location>
        <begin position="34"/>
        <end position="490"/>
    </location>
</feature>
<dbReference type="GO" id="GO:0005886">
    <property type="term" value="C:plasma membrane"/>
    <property type="evidence" value="ECO:0007669"/>
    <property type="project" value="TreeGrafter"/>
</dbReference>
<evidence type="ECO:0000259" key="6">
    <source>
        <dbReference type="PROSITE" id="PS50850"/>
    </source>
</evidence>
<proteinExistence type="predicted"/>
<evidence type="ECO:0000256" key="5">
    <source>
        <dbReference type="SAM" id="Phobius"/>
    </source>
</evidence>
<dbReference type="InterPro" id="IPR036259">
    <property type="entry name" value="MFS_trans_sf"/>
</dbReference>
<dbReference type="InterPro" id="IPR020846">
    <property type="entry name" value="MFS_dom"/>
</dbReference>
<feature type="transmembrane region" description="Helical" evidence="5">
    <location>
        <begin position="246"/>
        <end position="267"/>
    </location>
</feature>
<dbReference type="Gene3D" id="1.20.1250.20">
    <property type="entry name" value="MFS general substrate transporter like domains"/>
    <property type="match status" value="1"/>
</dbReference>
<dbReference type="Gene3D" id="1.20.1720.10">
    <property type="entry name" value="Multidrug resistance protein D"/>
    <property type="match status" value="1"/>
</dbReference>
<feature type="transmembrane region" description="Helical" evidence="5">
    <location>
        <begin position="224"/>
        <end position="240"/>
    </location>
</feature>
<keyword evidence="2 5" id="KW-0812">Transmembrane</keyword>
<keyword evidence="3 5" id="KW-1133">Transmembrane helix</keyword>
<dbReference type="InterPro" id="IPR011701">
    <property type="entry name" value="MFS"/>
</dbReference>
<feature type="transmembrane region" description="Helical" evidence="5">
    <location>
        <begin position="464"/>
        <end position="482"/>
    </location>
</feature>
<comment type="caution">
    <text evidence="7">The sequence shown here is derived from an EMBL/GenBank/DDBJ whole genome shotgun (WGS) entry which is preliminary data.</text>
</comment>
<feature type="transmembrane region" description="Helical" evidence="5">
    <location>
        <begin position="382"/>
        <end position="402"/>
    </location>
</feature>
<sequence>MELPEPSPPAAAAAPPAAAHAADGPVPFGRFVQLFTAVMLPIFLAAIDQTLLATATPAIARDLGDLRDSAWIAVGYLLASTIMAPLYGRLGDRYGRRDALVAALGLFALGSAACAAAQGMWWLIAARMLQGLGGGGLMVMSQALIGEVVPPRQRPRFQAYFGVVFVLASVTGPVMGGLVVSSFSWRWLFIVNLPLAAIAAWRVLRLSESPRHAAQGQSHDVPGVLLFAAMAGLALLWLTLAGHRFAWLSIPSLAMAGTALLLGVLLARRERAQEHPFLPLELLRLPAIAWTSLTVTLFAASMFALVFFLPVYLQLGNHGDAAHAGLLLLPLTGGLVLGSNLTGRLVAKTGRPDQPPRYGLTLAALALMLLGLLPGGSWTVGLLGVLAGLGFGTVMPTSQLVIQTVAGRTRLGAAAATVSLARSIGASVGTAVFGALVFGLASSAELQAALHGGSEAATLQVTHAFHLAFIAAGVLTLVAAWASTRVPRVEL</sequence>
<dbReference type="PANTHER" id="PTHR23501">
    <property type="entry name" value="MAJOR FACILITATOR SUPERFAMILY"/>
    <property type="match status" value="1"/>
</dbReference>
<feature type="transmembrane region" description="Helical" evidence="5">
    <location>
        <begin position="288"/>
        <end position="313"/>
    </location>
</feature>
<evidence type="ECO:0000256" key="4">
    <source>
        <dbReference type="ARBA" id="ARBA00023136"/>
    </source>
</evidence>
<dbReference type="SUPFAM" id="SSF103473">
    <property type="entry name" value="MFS general substrate transporter"/>
    <property type="match status" value="1"/>
</dbReference>
<feature type="transmembrane region" description="Helical" evidence="5">
    <location>
        <begin position="70"/>
        <end position="88"/>
    </location>
</feature>
<feature type="transmembrane region" description="Helical" evidence="5">
    <location>
        <begin position="423"/>
        <end position="444"/>
    </location>
</feature>
<name>E6PLR4_9ZZZZ</name>
<organism evidence="7">
    <name type="scientific">mine drainage metagenome</name>
    <dbReference type="NCBI Taxonomy" id="410659"/>
    <lineage>
        <taxon>unclassified sequences</taxon>
        <taxon>metagenomes</taxon>
        <taxon>ecological metagenomes</taxon>
    </lineage>
</organism>
<reference evidence="7" key="1">
    <citation type="submission" date="2009-10" db="EMBL/GenBank/DDBJ databases">
        <title>Diversity of trophic interactions inside an arsenic-rich microbial ecosystem.</title>
        <authorList>
            <person name="Bertin P.N."/>
            <person name="Heinrich-Salmeron A."/>
            <person name="Pelletier E."/>
            <person name="Goulhen-Chollet F."/>
            <person name="Arsene-Ploetze F."/>
            <person name="Gallien S."/>
            <person name="Calteau A."/>
            <person name="Vallenet D."/>
            <person name="Casiot C."/>
            <person name="Chane-Woon-Ming B."/>
            <person name="Giloteaux L."/>
            <person name="Barakat M."/>
            <person name="Bonnefoy V."/>
            <person name="Bruneel O."/>
            <person name="Chandler M."/>
            <person name="Cleiss J."/>
            <person name="Duran R."/>
            <person name="Elbaz-Poulichet F."/>
            <person name="Fonknechten N."/>
            <person name="Lauga B."/>
            <person name="Mornico D."/>
            <person name="Ortet P."/>
            <person name="Schaeffer C."/>
            <person name="Siguier P."/>
            <person name="Alexander Thil Smith A."/>
            <person name="Van Dorsselaer A."/>
            <person name="Weissenbach J."/>
            <person name="Medigue C."/>
            <person name="Le Paslier D."/>
        </authorList>
    </citation>
    <scope>NUCLEOTIDE SEQUENCE</scope>
</reference>
<feature type="transmembrane region" description="Helical" evidence="5">
    <location>
        <begin position="325"/>
        <end position="346"/>
    </location>
</feature>
<comment type="subcellular location">
    <subcellularLocation>
        <location evidence="1">Membrane</location>
        <topology evidence="1">Multi-pass membrane protein</topology>
    </subcellularLocation>
</comment>
<dbReference type="PROSITE" id="PS00217">
    <property type="entry name" value="SUGAR_TRANSPORT_2"/>
    <property type="match status" value="1"/>
</dbReference>
<accession>E6PLR4</accession>
<dbReference type="EMBL" id="CABM01000014">
    <property type="protein sequence ID" value="CBH95865.1"/>
    <property type="molecule type" value="Genomic_DNA"/>
</dbReference>
<dbReference type="InterPro" id="IPR005829">
    <property type="entry name" value="Sugar_transporter_CS"/>
</dbReference>
<dbReference type="AlphaFoldDB" id="E6PLR4"/>